<dbReference type="InterPro" id="IPR015797">
    <property type="entry name" value="NUDIX_hydrolase-like_dom_sf"/>
</dbReference>
<keyword evidence="11" id="KW-0560">Oxidoreductase</keyword>
<evidence type="ECO:0000256" key="5">
    <source>
        <dbReference type="ARBA" id="ARBA00022448"/>
    </source>
</evidence>
<dbReference type="SUPFAM" id="SSF51395">
    <property type="entry name" value="FMN-linked oxidoreductases"/>
    <property type="match status" value="1"/>
</dbReference>
<dbReference type="EC" id="1.1.2.3" evidence="17"/>
<dbReference type="Gene3D" id="3.90.79.10">
    <property type="entry name" value="Nucleoside Triphosphate Pyrophosphohydrolase"/>
    <property type="match status" value="1"/>
</dbReference>
<dbReference type="Proteomes" id="UP000779574">
    <property type="component" value="Unassembled WGS sequence"/>
</dbReference>
<evidence type="ECO:0000259" key="24">
    <source>
        <dbReference type="PROSITE" id="PS51349"/>
    </source>
</evidence>
<comment type="catalytic activity">
    <reaction evidence="14">
        <text>(S)-lactate + 2 Fe(III)-[cytochrome c] = 2 Fe(II)-[cytochrome c] + pyruvate + 2 H(+)</text>
        <dbReference type="Rhea" id="RHEA:19909"/>
        <dbReference type="Rhea" id="RHEA-COMP:10350"/>
        <dbReference type="Rhea" id="RHEA-COMP:14399"/>
        <dbReference type="ChEBI" id="CHEBI:15361"/>
        <dbReference type="ChEBI" id="CHEBI:15378"/>
        <dbReference type="ChEBI" id="CHEBI:16651"/>
        <dbReference type="ChEBI" id="CHEBI:29033"/>
        <dbReference type="ChEBI" id="CHEBI:29034"/>
        <dbReference type="EC" id="1.1.2.3"/>
    </reaction>
    <physiologicalReaction direction="left-to-right" evidence="14">
        <dbReference type="Rhea" id="RHEA:19910"/>
    </physiologicalReaction>
</comment>
<sequence>MSSTASKHSSNTDLVENIHNTLAWLKNNPCPYVAGPESLKKRASVALIVRIQPSYAHPPHKAAAPADSIDSFFAQDWVKHGEPEVLFIKRAARKGDRWTSHVALPGGRRDPEDENDQHAAIREAAEEIGIELSERTCIAVGNLPQRIVTTSWGRVPLMVLCPYVFLVTRHDLPPLRLQPTEVASTHWVPVRSLLDPGQRTVHTEDVSNRLANQETGIKKWALAGMLGKMEFSAIQLLPAESLYCHESPTDDSNQHKIAPPRNIIKRLLSFIHSPVLPPPPQHRPLILWGLTLGVVADFLDLFPPHNALELWTYPTFTMPDVRLVIWLTTYRFRETKRLQLESDNRSGSPAAAVEEGLDAVSLPDNKRGSDVGMGGLGSGRSLRVSQHRSEDSCWVILYGNVYDVTKFVPEHPGGAKIILQLAGQDATEEYDPIHPPGILEETLAPECKLGTIDASTLPSVEKSPVDEKEVDQEAIMPLDHCLNMDDIEAVATKKMSKKAWAYYFSAADDLKSKAWNNTVYSSILLRPRVFVDITNCDTSTTILGNKVNIPLFVSPAAMARLGHPDGEHGIARACNKYGACQIISNNASQTPEQILEGAPADQVFGWQLYVQNDRKKSEDMLVRINALKQIKFIVLTLDAPVPGKREHDEREGKNVGANLPIRSAHQQGSSSTTSPDPKKGGNSGSGSVASAMFAGTAGDLTWKTTLPWLAKHTKLPIVLKGLQTHEDAYMASLHAPQVQGIILSNHGGRAADTAPPSIHTLIEIRKYCPEVFDKLEVWVDGGIKRGTDIVKALCLGAKAVGMGRNALFGLGAGGTEGVERVYEILKAEMETTMRLLAVERVEELGPQHINARAVERDIYDGPAGLEKLSMWIKAKL</sequence>
<dbReference type="Gene3D" id="3.20.20.70">
    <property type="entry name" value="Aldolase class I"/>
    <property type="match status" value="1"/>
</dbReference>
<dbReference type="Gene3D" id="3.10.120.10">
    <property type="entry name" value="Cytochrome b5-like heme/steroid binding domain"/>
    <property type="match status" value="1"/>
</dbReference>
<organism evidence="26 27">
    <name type="scientific">Aureobasidium melanogenum</name>
    <name type="common">Aureobasidium pullulans var. melanogenum</name>
    <dbReference type="NCBI Taxonomy" id="46634"/>
    <lineage>
        <taxon>Eukaryota</taxon>
        <taxon>Fungi</taxon>
        <taxon>Dikarya</taxon>
        <taxon>Ascomycota</taxon>
        <taxon>Pezizomycotina</taxon>
        <taxon>Dothideomycetes</taxon>
        <taxon>Dothideomycetidae</taxon>
        <taxon>Dothideales</taxon>
        <taxon>Saccotheciaceae</taxon>
        <taxon>Aureobasidium</taxon>
    </lineage>
</organism>
<keyword evidence="13" id="KW-0496">Mitochondrion</keyword>
<comment type="subunit">
    <text evidence="4">Homotetramer.</text>
</comment>
<dbReference type="PROSITE" id="PS50255">
    <property type="entry name" value="CYTOCHROME_B5_2"/>
    <property type="match status" value="1"/>
</dbReference>
<evidence type="ECO:0000256" key="9">
    <source>
        <dbReference type="ARBA" id="ARBA00022723"/>
    </source>
</evidence>
<dbReference type="PRINTS" id="PR00363">
    <property type="entry name" value="CYTOCHROMEB5"/>
</dbReference>
<keyword evidence="9" id="KW-0479">Metal-binding</keyword>
<dbReference type="InterPro" id="IPR018506">
    <property type="entry name" value="Cyt_B5_heme-BS"/>
</dbReference>
<dbReference type="SUPFAM" id="SSF55811">
    <property type="entry name" value="Nudix"/>
    <property type="match status" value="1"/>
</dbReference>
<dbReference type="InterPro" id="IPR045121">
    <property type="entry name" value="CoAse"/>
</dbReference>
<feature type="non-terminal residue" evidence="26">
    <location>
        <position position="1"/>
    </location>
</feature>
<dbReference type="GO" id="GO:0004460">
    <property type="term" value="F:L-lactate dehydrogenase (cytochrome) activity"/>
    <property type="evidence" value="ECO:0007669"/>
    <property type="project" value="UniProtKB-EC"/>
</dbReference>
<comment type="cofactor">
    <cofactor evidence="2">
        <name>heme b</name>
        <dbReference type="ChEBI" id="CHEBI:60344"/>
    </cofactor>
</comment>
<evidence type="ECO:0000256" key="4">
    <source>
        <dbReference type="ARBA" id="ARBA00011881"/>
    </source>
</evidence>
<dbReference type="SUPFAM" id="SSF55856">
    <property type="entry name" value="Cytochrome b5-like heme/steroid binding domain"/>
    <property type="match status" value="1"/>
</dbReference>
<evidence type="ECO:0000259" key="23">
    <source>
        <dbReference type="PROSITE" id="PS50255"/>
    </source>
</evidence>
<evidence type="ECO:0000256" key="17">
    <source>
        <dbReference type="ARBA" id="ARBA00066458"/>
    </source>
</evidence>
<dbReference type="GO" id="GO:0046872">
    <property type="term" value="F:metal ion binding"/>
    <property type="evidence" value="ECO:0007669"/>
    <property type="project" value="UniProtKB-KW"/>
</dbReference>
<dbReference type="InterPro" id="IPR037396">
    <property type="entry name" value="FMN_HAD"/>
</dbReference>
<evidence type="ECO:0000256" key="6">
    <source>
        <dbReference type="ARBA" id="ARBA00022617"/>
    </source>
</evidence>
<evidence type="ECO:0000256" key="2">
    <source>
        <dbReference type="ARBA" id="ARBA00001970"/>
    </source>
</evidence>
<dbReference type="CDD" id="cd02922">
    <property type="entry name" value="FCB2_FMN"/>
    <property type="match status" value="1"/>
</dbReference>
<evidence type="ECO:0000313" key="26">
    <source>
        <dbReference type="EMBL" id="KAG9691046.1"/>
    </source>
</evidence>
<evidence type="ECO:0000259" key="25">
    <source>
        <dbReference type="PROSITE" id="PS51462"/>
    </source>
</evidence>
<dbReference type="PANTHER" id="PTHR10578">
    <property type="entry name" value="S -2-HYDROXY-ACID OXIDASE-RELATED"/>
    <property type="match status" value="1"/>
</dbReference>
<dbReference type="Pfam" id="PF00293">
    <property type="entry name" value="NUDIX"/>
    <property type="match status" value="1"/>
</dbReference>
<evidence type="ECO:0000256" key="7">
    <source>
        <dbReference type="ARBA" id="ARBA00022630"/>
    </source>
</evidence>
<dbReference type="InterPro" id="IPR013785">
    <property type="entry name" value="Aldolase_TIM"/>
</dbReference>
<evidence type="ECO:0000256" key="21">
    <source>
        <dbReference type="ARBA" id="ARBA00078938"/>
    </source>
</evidence>
<comment type="similarity">
    <text evidence="15">In the C-terminal section; belongs to the FMN-dependent alpha-hydroxy acid dehydrogenase family.</text>
</comment>
<feature type="region of interest" description="Disordered" evidence="22">
    <location>
        <begin position="643"/>
        <end position="687"/>
    </location>
</feature>
<keyword evidence="7" id="KW-0285">Flavoprotein</keyword>
<evidence type="ECO:0000256" key="14">
    <source>
        <dbReference type="ARBA" id="ARBA00052399"/>
    </source>
</evidence>
<keyword evidence="12" id="KW-0408">Iron</keyword>
<evidence type="ECO:0000256" key="13">
    <source>
        <dbReference type="ARBA" id="ARBA00023128"/>
    </source>
</evidence>
<reference evidence="26" key="2">
    <citation type="submission" date="2021-08" db="EMBL/GenBank/DDBJ databases">
        <authorList>
            <person name="Gostincar C."/>
            <person name="Sun X."/>
            <person name="Song Z."/>
            <person name="Gunde-Cimerman N."/>
        </authorList>
    </citation>
    <scope>NUCLEOTIDE SEQUENCE</scope>
    <source>
        <strain evidence="26">EXF-9911</strain>
    </source>
</reference>
<feature type="compositionally biased region" description="Basic and acidic residues" evidence="22">
    <location>
        <begin position="643"/>
        <end position="653"/>
    </location>
</feature>
<protein>
    <recommendedName>
        <fullName evidence="18">L-lactate dehydrogenase (cytochrome)</fullName>
        <ecNumber evidence="17">1.1.2.3</ecNumber>
    </recommendedName>
    <alternativeName>
        <fullName evidence="20">Cytochrome b2</fullName>
    </alternativeName>
    <alternativeName>
        <fullName evidence="19">Flavocytochrome b2</fullName>
    </alternativeName>
    <alternativeName>
        <fullName evidence="21">L-lactate ferricytochrome c oxidoreductase</fullName>
    </alternativeName>
</protein>
<evidence type="ECO:0000313" key="27">
    <source>
        <dbReference type="Proteomes" id="UP000779574"/>
    </source>
</evidence>
<dbReference type="PROSITE" id="PS51462">
    <property type="entry name" value="NUDIX"/>
    <property type="match status" value="1"/>
</dbReference>
<feature type="compositionally biased region" description="Polar residues" evidence="22">
    <location>
        <begin position="664"/>
        <end position="675"/>
    </location>
</feature>
<dbReference type="PROSITE" id="PS51349">
    <property type="entry name" value="FMN_HYDROXY_ACID_DH_2"/>
    <property type="match status" value="1"/>
</dbReference>
<comment type="cofactor">
    <cofactor evidence="1">
        <name>FMN</name>
        <dbReference type="ChEBI" id="CHEBI:58210"/>
    </cofactor>
</comment>
<evidence type="ECO:0000256" key="22">
    <source>
        <dbReference type="SAM" id="MobiDB-lite"/>
    </source>
</evidence>
<evidence type="ECO:0000256" key="1">
    <source>
        <dbReference type="ARBA" id="ARBA00001917"/>
    </source>
</evidence>
<proteinExistence type="inferred from homology"/>
<keyword evidence="5" id="KW-0813">Transport</keyword>
<evidence type="ECO:0000256" key="12">
    <source>
        <dbReference type="ARBA" id="ARBA00023004"/>
    </source>
</evidence>
<dbReference type="PROSITE" id="PS00191">
    <property type="entry name" value="CYTOCHROME_B5_1"/>
    <property type="match status" value="1"/>
</dbReference>
<evidence type="ECO:0000256" key="3">
    <source>
        <dbReference type="ARBA" id="ARBA00004569"/>
    </source>
</evidence>
<dbReference type="FunFam" id="3.20.20.70:FF:000062">
    <property type="entry name" value="Cytochrome b2, mitochondrial, putative"/>
    <property type="match status" value="1"/>
</dbReference>
<dbReference type="GO" id="GO:0010945">
    <property type="term" value="F:coenzyme A diphosphatase activity"/>
    <property type="evidence" value="ECO:0007669"/>
    <property type="project" value="InterPro"/>
</dbReference>
<evidence type="ECO:0000256" key="8">
    <source>
        <dbReference type="ARBA" id="ARBA00022643"/>
    </source>
</evidence>
<evidence type="ECO:0000256" key="18">
    <source>
        <dbReference type="ARBA" id="ARBA00068515"/>
    </source>
</evidence>
<evidence type="ECO:0000256" key="19">
    <source>
        <dbReference type="ARBA" id="ARBA00075949"/>
    </source>
</evidence>
<dbReference type="InterPro" id="IPR000262">
    <property type="entry name" value="FMN-dep_DH"/>
</dbReference>
<keyword evidence="6" id="KW-0349">Heme</keyword>
<reference evidence="26" key="1">
    <citation type="journal article" date="2021" name="J Fungi (Basel)">
        <title>Virulence traits and population genomics of the black yeast Aureobasidium melanogenum.</title>
        <authorList>
            <person name="Cernosa A."/>
            <person name="Sun X."/>
            <person name="Gostincar C."/>
            <person name="Fang C."/>
            <person name="Gunde-Cimerman N."/>
            <person name="Song Z."/>
        </authorList>
    </citation>
    <scope>NUCLEOTIDE SEQUENCE</scope>
    <source>
        <strain evidence="26">EXF-9911</strain>
    </source>
</reference>
<dbReference type="CDD" id="cd03426">
    <property type="entry name" value="NUDIX_CoAse_Nudt7"/>
    <property type="match status" value="1"/>
</dbReference>
<feature type="domain" description="FMN hydroxy acid dehydrogenase" evidence="24">
    <location>
        <begin position="476"/>
        <end position="854"/>
    </location>
</feature>
<dbReference type="FunFam" id="3.10.120.10:FF:000009">
    <property type="entry name" value="Cytochrome b2, mitochondrial, putative"/>
    <property type="match status" value="1"/>
</dbReference>
<dbReference type="PANTHER" id="PTHR10578:SF82">
    <property type="entry name" value="CYTOCHROME B2, PUTATIVE (AFU_ORTHOLOGUE AFUA_1G07200)-RELATED"/>
    <property type="match status" value="1"/>
</dbReference>
<comment type="subcellular location">
    <subcellularLocation>
        <location evidence="3">Mitochondrion intermembrane space</location>
    </subcellularLocation>
</comment>
<evidence type="ECO:0000256" key="16">
    <source>
        <dbReference type="ARBA" id="ARBA00061589"/>
    </source>
</evidence>
<dbReference type="AlphaFoldDB" id="A0A9P8EJ31"/>
<dbReference type="GO" id="GO:0020037">
    <property type="term" value="F:heme binding"/>
    <property type="evidence" value="ECO:0007669"/>
    <property type="project" value="InterPro"/>
</dbReference>
<evidence type="ECO:0000256" key="11">
    <source>
        <dbReference type="ARBA" id="ARBA00023002"/>
    </source>
</evidence>
<keyword evidence="10" id="KW-0809">Transit peptide</keyword>
<dbReference type="EMBL" id="JAHFXF010000283">
    <property type="protein sequence ID" value="KAG9691046.1"/>
    <property type="molecule type" value="Genomic_DNA"/>
</dbReference>
<evidence type="ECO:0000256" key="10">
    <source>
        <dbReference type="ARBA" id="ARBA00022946"/>
    </source>
</evidence>
<evidence type="ECO:0000256" key="15">
    <source>
        <dbReference type="ARBA" id="ARBA00061137"/>
    </source>
</evidence>
<name>A0A9P8EJ31_AURME</name>
<accession>A0A9P8EJ31</accession>
<evidence type="ECO:0000256" key="20">
    <source>
        <dbReference type="ARBA" id="ARBA00078774"/>
    </source>
</evidence>
<dbReference type="GO" id="GO:0005758">
    <property type="term" value="C:mitochondrial intermembrane space"/>
    <property type="evidence" value="ECO:0007669"/>
    <property type="project" value="UniProtKB-SubCell"/>
</dbReference>
<feature type="domain" description="Nudix hydrolase" evidence="25">
    <location>
        <begin position="59"/>
        <end position="213"/>
    </location>
</feature>
<dbReference type="InterPro" id="IPR037458">
    <property type="entry name" value="L-MDH/L-LDH_FMN-bd"/>
</dbReference>
<dbReference type="InterPro" id="IPR036400">
    <property type="entry name" value="Cyt_B5-like_heme/steroid_sf"/>
</dbReference>
<dbReference type="SMART" id="SM01117">
    <property type="entry name" value="Cyt-b5"/>
    <property type="match status" value="1"/>
</dbReference>
<dbReference type="InterPro" id="IPR000086">
    <property type="entry name" value="NUDIX_hydrolase_dom"/>
</dbReference>
<gene>
    <name evidence="26" type="ORF">KCU76_g7728</name>
</gene>
<comment type="caution">
    <text evidence="26">The sequence shown here is derived from an EMBL/GenBank/DDBJ whole genome shotgun (WGS) entry which is preliminary data.</text>
</comment>
<dbReference type="InterPro" id="IPR001199">
    <property type="entry name" value="Cyt_B5-like_heme/steroid-bd"/>
</dbReference>
<dbReference type="Pfam" id="PF01070">
    <property type="entry name" value="FMN_dh"/>
    <property type="match status" value="1"/>
</dbReference>
<dbReference type="Pfam" id="PF00173">
    <property type="entry name" value="Cyt-b5"/>
    <property type="match status" value="1"/>
</dbReference>
<keyword evidence="8" id="KW-0288">FMN</keyword>
<comment type="similarity">
    <text evidence="16">In the N-terminal section; belongs to the cytochrome b5 family.</text>
</comment>
<feature type="domain" description="Cytochrome b5 heme-binding" evidence="23">
    <location>
        <begin position="384"/>
        <end position="453"/>
    </location>
</feature>